<dbReference type="Proteomes" id="UP001529235">
    <property type="component" value="Unassembled WGS sequence"/>
</dbReference>
<gene>
    <name evidence="2" type="ORF">QPL79_02230</name>
</gene>
<dbReference type="AlphaFoldDB" id="A0ABD4Z5A3"/>
<evidence type="ECO:0000259" key="1">
    <source>
        <dbReference type="Pfam" id="PF03551"/>
    </source>
</evidence>
<dbReference type="InterPro" id="IPR036388">
    <property type="entry name" value="WH-like_DNA-bd_sf"/>
</dbReference>
<dbReference type="InterPro" id="IPR036390">
    <property type="entry name" value="WH_DNA-bd_sf"/>
</dbReference>
<comment type="caution">
    <text evidence="2">The sequence shown here is derived from an EMBL/GenBank/DDBJ whole genome shotgun (WGS) entry which is preliminary data.</text>
</comment>
<dbReference type="SUPFAM" id="SSF46785">
    <property type="entry name" value="Winged helix' DNA-binding domain"/>
    <property type="match status" value="1"/>
</dbReference>
<organism evidence="2 3">
    <name type="scientific">Ignisphaera cupida</name>
    <dbReference type="NCBI Taxonomy" id="3050454"/>
    <lineage>
        <taxon>Archaea</taxon>
        <taxon>Thermoproteota</taxon>
        <taxon>Thermoprotei</taxon>
        <taxon>Desulfurococcales</taxon>
        <taxon>Desulfurococcaceae</taxon>
        <taxon>Ignisphaera</taxon>
    </lineage>
</organism>
<accession>A0ABD4Z5A3</accession>
<protein>
    <submittedName>
        <fullName evidence="2">PadR family transcriptional regulator</fullName>
    </submittedName>
</protein>
<dbReference type="InterPro" id="IPR005149">
    <property type="entry name" value="Tscrpt_reg_PadR_N"/>
</dbReference>
<sequence>MEKKSNILEIDFILVNIRGIFKDLVLYSLMKLGKAHGYAIKRFLSQTIKMYVPSSGVLYPTLHELEKEGLLNSVVEGNRRVYSLTEKGWKYMESRLSDIEKNIRKINRAIEIASYVGLREMFDVIKKLWNHDIELSQETLNEIKARVQEIISILNGVLETRKSDK</sequence>
<dbReference type="EMBL" id="JASNVW010000001">
    <property type="protein sequence ID" value="MDK6028182.1"/>
    <property type="molecule type" value="Genomic_DNA"/>
</dbReference>
<dbReference type="PANTHER" id="PTHR43252">
    <property type="entry name" value="TRANSCRIPTIONAL REGULATOR YQJI"/>
    <property type="match status" value="1"/>
</dbReference>
<feature type="domain" description="Transcription regulator PadR N-terminal" evidence="1">
    <location>
        <begin position="26"/>
        <end position="93"/>
    </location>
</feature>
<dbReference type="RefSeq" id="WP_285273154.1">
    <property type="nucleotide sequence ID" value="NZ_JASNVW010000001.1"/>
</dbReference>
<dbReference type="PANTHER" id="PTHR43252:SF7">
    <property type="entry name" value="TRANSCRIPTIONAL REGULATOR YQJI"/>
    <property type="match status" value="1"/>
</dbReference>
<dbReference type="Pfam" id="PF03551">
    <property type="entry name" value="PadR"/>
    <property type="match status" value="1"/>
</dbReference>
<proteinExistence type="predicted"/>
<evidence type="ECO:0000313" key="2">
    <source>
        <dbReference type="EMBL" id="MDK6028182.1"/>
    </source>
</evidence>
<evidence type="ECO:0000313" key="3">
    <source>
        <dbReference type="Proteomes" id="UP001529235"/>
    </source>
</evidence>
<reference evidence="2 3" key="1">
    <citation type="submission" date="2023-05" db="EMBL/GenBank/DDBJ databases">
        <title>A new hyperthermophilic archaea 'Ignisphaera cupida' sp. nov. and description of the family 'Ignisphaeraceae' fam. nov.</title>
        <authorList>
            <person name="Podosokorskaya O.A."/>
            <person name="Elcheninov A.G."/>
            <person name="Klukina A."/>
            <person name="Merkel A.Y."/>
        </authorList>
    </citation>
    <scope>NUCLEOTIDE SEQUENCE [LARGE SCALE GENOMIC DNA]</scope>
    <source>
        <strain evidence="2 3">4213-co</strain>
    </source>
</reference>
<keyword evidence="3" id="KW-1185">Reference proteome</keyword>
<dbReference type="Gene3D" id="1.10.10.10">
    <property type="entry name" value="Winged helix-like DNA-binding domain superfamily/Winged helix DNA-binding domain"/>
    <property type="match status" value="1"/>
</dbReference>
<name>A0ABD4Z5A3_9CREN</name>